<feature type="compositionally biased region" description="Basic and acidic residues" evidence="4">
    <location>
        <begin position="929"/>
        <end position="948"/>
    </location>
</feature>
<evidence type="ECO:0000256" key="1">
    <source>
        <dbReference type="ARBA" id="ARBA00022574"/>
    </source>
</evidence>
<dbReference type="Pfam" id="PF24782">
    <property type="entry name" value="WD40_MABP1-WDR62_2nd"/>
    <property type="match status" value="1"/>
</dbReference>
<dbReference type="PANTHER" id="PTHR45589:SF2">
    <property type="entry name" value="WD REPEAT DOMAIN 62"/>
    <property type="match status" value="1"/>
</dbReference>
<dbReference type="PROSITE" id="PS50294">
    <property type="entry name" value="WD_REPEATS_REGION"/>
    <property type="match status" value="1"/>
</dbReference>
<dbReference type="InterPro" id="IPR056161">
    <property type="entry name" value="WD40_MABP1-WDR62_1st"/>
</dbReference>
<organism evidence="7 8">
    <name type="scientific">Oryzias javanicus</name>
    <name type="common">Javanese ricefish</name>
    <name type="synonym">Aplocheilus javanicus</name>
    <dbReference type="NCBI Taxonomy" id="123683"/>
    <lineage>
        <taxon>Eukaryota</taxon>
        <taxon>Metazoa</taxon>
        <taxon>Chordata</taxon>
        <taxon>Craniata</taxon>
        <taxon>Vertebrata</taxon>
        <taxon>Euteleostomi</taxon>
        <taxon>Actinopterygii</taxon>
        <taxon>Neopterygii</taxon>
        <taxon>Teleostei</taxon>
        <taxon>Neoteleostei</taxon>
        <taxon>Acanthomorphata</taxon>
        <taxon>Ovalentaria</taxon>
        <taxon>Atherinomorphae</taxon>
        <taxon>Beloniformes</taxon>
        <taxon>Adrianichthyidae</taxon>
        <taxon>Oryziinae</taxon>
        <taxon>Oryzias</taxon>
    </lineage>
</organism>
<dbReference type="InterPro" id="IPR052779">
    <property type="entry name" value="WDR62"/>
</dbReference>
<dbReference type="PROSITE" id="PS50082">
    <property type="entry name" value="WD_REPEATS_2"/>
    <property type="match status" value="1"/>
</dbReference>
<dbReference type="GO" id="GO:0072686">
    <property type="term" value="C:mitotic spindle"/>
    <property type="evidence" value="ECO:0007669"/>
    <property type="project" value="TreeGrafter"/>
</dbReference>
<feature type="repeat" description="WD" evidence="3">
    <location>
        <begin position="652"/>
        <end position="686"/>
    </location>
</feature>
<dbReference type="SMART" id="SM00320">
    <property type="entry name" value="WD40"/>
    <property type="match status" value="12"/>
</dbReference>
<evidence type="ECO:0000259" key="6">
    <source>
        <dbReference type="Pfam" id="PF24782"/>
    </source>
</evidence>
<feature type="compositionally biased region" description="Low complexity" evidence="4">
    <location>
        <begin position="909"/>
        <end position="920"/>
    </location>
</feature>
<name>A0A3S2P2W0_ORYJA</name>
<keyword evidence="8" id="KW-1185">Reference proteome</keyword>
<dbReference type="Gene3D" id="2.130.10.10">
    <property type="entry name" value="YVTN repeat-like/Quinoprotein amine dehydrogenase"/>
    <property type="match status" value="4"/>
</dbReference>
<reference evidence="7 8" key="2">
    <citation type="submission" date="2019-01" db="EMBL/GenBank/DDBJ databases">
        <title>A chromosome length genome reference of the Java medaka (oryzias javanicus).</title>
        <authorList>
            <person name="Herpin A."/>
            <person name="Takehana Y."/>
            <person name="Naruse K."/>
            <person name="Ansai S."/>
            <person name="Kawaguchi M."/>
        </authorList>
    </citation>
    <scope>NUCLEOTIDE SEQUENCE [LARGE SCALE GENOMIC DNA]</scope>
    <source>
        <strain evidence="7">RS831</strain>
        <tissue evidence="7">Whole body</tissue>
    </source>
</reference>
<feature type="compositionally biased region" description="Polar residues" evidence="4">
    <location>
        <begin position="1102"/>
        <end position="1123"/>
    </location>
</feature>
<dbReference type="PANTHER" id="PTHR45589">
    <property type="entry name" value="WD REPEAT DOMAIN 62, ISOFORM G"/>
    <property type="match status" value="1"/>
</dbReference>
<proteinExistence type="predicted"/>
<sequence length="1289" mass="139891">MAELSSSAPAERRQSRRSQQRKTAGSQVTLEKVLGITTVSSSGLTSDPNTGLIAYPAGSVVVLLQPRRNQQNHILNGSRKPFTAVAFSPDGKHLATGESGHRPCVRVWEVAGCQVAEVQSHKHGVSCVAFSSNGAFIVSVGYQHDMTVNVWDWRRGSIVASNKVSSRVLSVSFSQDSSYFVTAGNRHVKFWYLDASRDQRVFSTVPLIGRSGLLNDHKTSVFCGVACGRGLTASNTYCVTSSGLLCLFNRLRHLEAWVDLKASSASCLAVSEDFIFCGCADGVVRVFGPTRLQYLTTLQRPHLLGAEQGPPAAGPDAQHPPTLALTLDPRSRMLTCVYGDHSIYVWDVHDVRDVRKIYSARYHSGCVWNLEVYPELPDASHAHLPASSFLSCSSDHTVRFWNTEESSSHRSPRGDDLLRVLYVGGDAQEGEAADGKAGVRVLAVSPDGQQLAAGDRRGDVRVFGLPFLDQLVKMEAHDSEVVCLEFSPASTGVRLLASAGRDRLVHVFDQNYSLLQTLNDHSAPISAVRFTGESPEIHMVTCSIDKSINFHTAEQTPAGPEFSRRHCVVEKTSLYDMDCSGSQVVVACQDRNVRVYGVDSGKMRRCLKGSASDRGALLKVRMDPSGSFFATSCSNKNIDIFDLETGECVSSLFGHSETVTSLRFSPDCRRLVSASGDSCIFVWKLDDHMTCTMRRRLQLRPAHRRPAIRRETFITAPAALLPPAEEEEEPETPVRLDTADDALLLQTNGKLPLWFRKLQAQGGACPLNQSEPEPPQPQCRWLEHASPLVVFSTEADQEEEEEEEEFLPQSLERLLGEPEVRRSTCSGVSHDLSADCTRGLQTPVELGSTFMVCGDDTCTGVDGRSSIEDDAQSQLEGAEPVWSTQLSPDSACSEGSAGSLDQHHDPDSDSLSQSSSAGSRSSEDDEDGTALRDRLPDPSSLGEERFDTDLTTLLPPEEKPFLNPRLSISTRFLSRFQDRVRAWPVRAPPSIPNRISEESSASSMTVKSERSGSGSAAWTRTGSSRAEMTPRAHDISTSSVDPANVDLEPGVHLEPPQENPAPSSVAPQPAESPLAAGPDLKLPNTGAPRPESSRMQVEATPPQVSSQDSSTEETLTNQNQTLIQSPVLLAPPITCTETRVLNGPGDPVLPGNTDSSLLVPPLCASSPLWEMLRPHETDTCQSAPPAGPSELRTGEPGVLLPHNQEVCRQQCQHATVHLQQAAAHLQHAVHLYQQLGSSQHGGLQEALTIVRSHLQGAPAHQGEQQRPLCSAGGGRDHDPSVETLSSRSR</sequence>
<evidence type="ECO:0000313" key="7">
    <source>
        <dbReference type="EMBL" id="RVE65343.1"/>
    </source>
</evidence>
<feature type="compositionally biased region" description="Polar residues" evidence="4">
    <location>
        <begin position="998"/>
        <end position="1026"/>
    </location>
</feature>
<keyword evidence="2" id="KW-0677">Repeat</keyword>
<dbReference type="GO" id="GO:0007099">
    <property type="term" value="P:centriole replication"/>
    <property type="evidence" value="ECO:0007669"/>
    <property type="project" value="TreeGrafter"/>
</dbReference>
<evidence type="ECO:0000313" key="8">
    <source>
        <dbReference type="Proteomes" id="UP000283210"/>
    </source>
</evidence>
<accession>A0A3S2P2W0</accession>
<evidence type="ECO:0000256" key="4">
    <source>
        <dbReference type="SAM" id="MobiDB-lite"/>
    </source>
</evidence>
<reference evidence="7 8" key="1">
    <citation type="submission" date="2018-11" db="EMBL/GenBank/DDBJ databases">
        <authorList>
            <person name="Lopez-Roques C."/>
            <person name="Donnadieu C."/>
            <person name="Bouchez O."/>
            <person name="Klopp C."/>
            <person name="Cabau C."/>
            <person name="Zahm M."/>
        </authorList>
    </citation>
    <scope>NUCLEOTIDE SEQUENCE [LARGE SCALE GENOMIC DNA]</scope>
    <source>
        <strain evidence="7">RS831</strain>
        <tissue evidence="7">Whole body</tissue>
    </source>
</reference>
<dbReference type="InterPro" id="IPR036322">
    <property type="entry name" value="WD40_repeat_dom_sf"/>
</dbReference>
<feature type="region of interest" description="Disordered" evidence="4">
    <location>
        <begin position="986"/>
        <end position="1123"/>
    </location>
</feature>
<feature type="domain" description="MABP1/WDR62 second WD40" evidence="6">
    <location>
        <begin position="367"/>
        <end position="685"/>
    </location>
</feature>
<feature type="domain" description="MABP1/WDR62 first WD40" evidence="5">
    <location>
        <begin position="42"/>
        <end position="360"/>
    </location>
</feature>
<dbReference type="Pfam" id="PF24780">
    <property type="entry name" value="WD40_MABP1-WDR62_1st"/>
    <property type="match status" value="1"/>
</dbReference>
<dbReference type="EMBL" id="CM012449">
    <property type="protein sequence ID" value="RVE65343.1"/>
    <property type="molecule type" value="Genomic_DNA"/>
</dbReference>
<dbReference type="InterPro" id="IPR001680">
    <property type="entry name" value="WD40_rpt"/>
</dbReference>
<feature type="region of interest" description="Disordered" evidence="4">
    <location>
        <begin position="1255"/>
        <end position="1289"/>
    </location>
</feature>
<feature type="region of interest" description="Disordered" evidence="4">
    <location>
        <begin position="869"/>
        <end position="962"/>
    </location>
</feature>
<evidence type="ECO:0000259" key="5">
    <source>
        <dbReference type="Pfam" id="PF24780"/>
    </source>
</evidence>
<dbReference type="SUPFAM" id="SSF50978">
    <property type="entry name" value="WD40 repeat-like"/>
    <property type="match status" value="2"/>
</dbReference>
<gene>
    <name evidence="7" type="ORF">OJAV_G00134730</name>
</gene>
<dbReference type="Proteomes" id="UP000283210">
    <property type="component" value="Chromosome 13"/>
</dbReference>
<protein>
    <submittedName>
        <fullName evidence="7">Uncharacterized protein</fullName>
    </submittedName>
</protein>
<evidence type="ECO:0000256" key="2">
    <source>
        <dbReference type="ARBA" id="ARBA00022737"/>
    </source>
</evidence>
<evidence type="ECO:0000256" key="3">
    <source>
        <dbReference type="PROSITE-ProRule" id="PRU00221"/>
    </source>
</evidence>
<dbReference type="InterPro" id="IPR015943">
    <property type="entry name" value="WD40/YVTN_repeat-like_dom_sf"/>
</dbReference>
<keyword evidence="1 3" id="KW-0853">WD repeat</keyword>
<dbReference type="InterPro" id="IPR056162">
    <property type="entry name" value="WD40_MABP1-WDR62_2nd"/>
</dbReference>
<feature type="region of interest" description="Disordered" evidence="4">
    <location>
        <begin position="1"/>
        <end position="27"/>
    </location>
</feature>
<dbReference type="OrthoDB" id="6154712at2759"/>